<dbReference type="UniPathway" id="UPA00143"/>
<dbReference type="InterPro" id="IPR016897">
    <property type="entry name" value="SKP1"/>
</dbReference>
<keyword evidence="3 4" id="KW-0833">Ubl conjugation pathway</keyword>
<dbReference type="GO" id="GO:0009867">
    <property type="term" value="P:jasmonic acid mediated signaling pathway"/>
    <property type="evidence" value="ECO:0007669"/>
    <property type="project" value="UniProtKB-ARBA"/>
</dbReference>
<evidence type="ECO:0000256" key="4">
    <source>
        <dbReference type="PIRNR" id="PIRNR028729"/>
    </source>
</evidence>
<dbReference type="InterPro" id="IPR016073">
    <property type="entry name" value="Skp1_comp_POZ"/>
</dbReference>
<dbReference type="InterPro" id="IPR011333">
    <property type="entry name" value="SKP1/BTB/POZ_sf"/>
</dbReference>
<feature type="domain" description="SKP1 component POZ" evidence="6">
    <location>
        <begin position="7"/>
        <end position="65"/>
    </location>
</feature>
<dbReference type="EMBL" id="CM002873">
    <property type="protein sequence ID" value="KFK33481.1"/>
    <property type="molecule type" value="Genomic_DNA"/>
</dbReference>
<comment type="pathway">
    <text evidence="1 4">Protein modification; protein ubiquitination.</text>
</comment>
<dbReference type="GO" id="GO:0016567">
    <property type="term" value="P:protein ubiquitination"/>
    <property type="evidence" value="ECO:0007669"/>
    <property type="project" value="UniProtKB-UniRule"/>
</dbReference>
<evidence type="ECO:0000256" key="3">
    <source>
        <dbReference type="ARBA" id="ARBA00022786"/>
    </source>
</evidence>
<evidence type="ECO:0000256" key="1">
    <source>
        <dbReference type="ARBA" id="ARBA00004906"/>
    </source>
</evidence>
<dbReference type="PANTHER" id="PTHR11165">
    <property type="entry name" value="SKP1"/>
    <property type="match status" value="1"/>
</dbReference>
<dbReference type="Gramene" id="KFK33481">
    <property type="protein sequence ID" value="KFK33481"/>
    <property type="gene ID" value="AALP_AA5G018900"/>
</dbReference>
<dbReference type="Pfam" id="PF01466">
    <property type="entry name" value="Skp1"/>
    <property type="match status" value="1"/>
</dbReference>
<dbReference type="OMA" id="ENDFTHE"/>
<evidence type="ECO:0000256" key="2">
    <source>
        <dbReference type="ARBA" id="ARBA00009993"/>
    </source>
</evidence>
<dbReference type="GO" id="GO:0006511">
    <property type="term" value="P:ubiquitin-dependent protein catabolic process"/>
    <property type="evidence" value="ECO:0007669"/>
    <property type="project" value="InterPro"/>
</dbReference>
<dbReference type="eggNOG" id="KOG1724">
    <property type="taxonomic scope" value="Eukaryota"/>
</dbReference>
<proteinExistence type="inferred from homology"/>
<evidence type="ECO:0000313" key="7">
    <source>
        <dbReference type="EMBL" id="KFK33481.1"/>
    </source>
</evidence>
<dbReference type="InterPro" id="IPR016072">
    <property type="entry name" value="Skp1_comp_dimer"/>
</dbReference>
<dbReference type="InterPro" id="IPR001232">
    <property type="entry name" value="SKP1-like"/>
</dbReference>
<evidence type="ECO:0000313" key="8">
    <source>
        <dbReference type="Proteomes" id="UP000029120"/>
    </source>
</evidence>
<dbReference type="Gene3D" id="3.30.710.10">
    <property type="entry name" value="Potassium Channel Kv1.1, Chain A"/>
    <property type="match status" value="1"/>
</dbReference>
<reference evidence="8" key="1">
    <citation type="journal article" date="2015" name="Nat. Plants">
        <title>Genome expansion of Arabis alpina linked with retrotransposition and reduced symmetric DNA methylation.</title>
        <authorList>
            <person name="Willing E.M."/>
            <person name="Rawat V."/>
            <person name="Mandakova T."/>
            <person name="Maumus F."/>
            <person name="James G.V."/>
            <person name="Nordstroem K.J."/>
            <person name="Becker C."/>
            <person name="Warthmann N."/>
            <person name="Chica C."/>
            <person name="Szarzynska B."/>
            <person name="Zytnicki M."/>
            <person name="Albani M.C."/>
            <person name="Kiefer C."/>
            <person name="Bergonzi S."/>
            <person name="Castaings L."/>
            <person name="Mateos J.L."/>
            <person name="Berns M.C."/>
            <person name="Bujdoso N."/>
            <person name="Piofczyk T."/>
            <person name="de Lorenzo L."/>
            <person name="Barrero-Sicilia C."/>
            <person name="Mateos I."/>
            <person name="Piednoel M."/>
            <person name="Hagmann J."/>
            <person name="Chen-Min-Tao R."/>
            <person name="Iglesias-Fernandez R."/>
            <person name="Schuster S.C."/>
            <person name="Alonso-Blanco C."/>
            <person name="Roudier F."/>
            <person name="Carbonero P."/>
            <person name="Paz-Ares J."/>
            <person name="Davis S.J."/>
            <person name="Pecinka A."/>
            <person name="Quesneville H."/>
            <person name="Colot V."/>
            <person name="Lysak M.A."/>
            <person name="Weigel D."/>
            <person name="Coupland G."/>
            <person name="Schneeberger K."/>
        </authorList>
    </citation>
    <scope>NUCLEOTIDE SEQUENCE [LARGE SCALE GENOMIC DNA]</scope>
    <source>
        <strain evidence="8">cv. Pajares</strain>
    </source>
</reference>
<protein>
    <recommendedName>
        <fullName evidence="4">SKP1-like protein</fullName>
    </recommendedName>
</protein>
<dbReference type="OrthoDB" id="7827685at2759"/>
<keyword evidence="8" id="KW-1185">Reference proteome</keyword>
<organism evidence="7 8">
    <name type="scientific">Arabis alpina</name>
    <name type="common">Alpine rock-cress</name>
    <dbReference type="NCBI Taxonomy" id="50452"/>
    <lineage>
        <taxon>Eukaryota</taxon>
        <taxon>Viridiplantae</taxon>
        <taxon>Streptophyta</taxon>
        <taxon>Embryophyta</taxon>
        <taxon>Tracheophyta</taxon>
        <taxon>Spermatophyta</taxon>
        <taxon>Magnoliopsida</taxon>
        <taxon>eudicotyledons</taxon>
        <taxon>Gunneridae</taxon>
        <taxon>Pentapetalae</taxon>
        <taxon>rosids</taxon>
        <taxon>malvids</taxon>
        <taxon>Brassicales</taxon>
        <taxon>Brassicaceae</taxon>
        <taxon>Arabideae</taxon>
        <taxon>Arabis</taxon>
    </lineage>
</organism>
<accession>A0A087GUC9</accession>
<feature type="domain" description="SKP1 component dimerisation" evidence="5">
    <location>
        <begin position="111"/>
        <end position="158"/>
    </location>
</feature>
<dbReference type="FunFam" id="3.30.710.10:FF:000026">
    <property type="entry name" value="E3 ubiquitin ligase complex SCF subunit"/>
    <property type="match status" value="1"/>
</dbReference>
<evidence type="ECO:0000259" key="5">
    <source>
        <dbReference type="Pfam" id="PF01466"/>
    </source>
</evidence>
<comment type="similarity">
    <text evidence="2 4">Belongs to the SKP1 family.</text>
</comment>
<name>A0A087GUC9_ARAAL</name>
<dbReference type="SUPFAM" id="SSF54695">
    <property type="entry name" value="POZ domain"/>
    <property type="match status" value="1"/>
</dbReference>
<dbReference type="Pfam" id="PF03931">
    <property type="entry name" value="Skp1_POZ"/>
    <property type="match status" value="1"/>
</dbReference>
<dbReference type="Proteomes" id="UP000029120">
    <property type="component" value="Chromosome 5"/>
</dbReference>
<dbReference type="AlphaFoldDB" id="A0A087GUC9"/>
<dbReference type="InterPro" id="IPR036296">
    <property type="entry name" value="SKP1-like_dim_sf"/>
</dbReference>
<dbReference type="SUPFAM" id="SSF81382">
    <property type="entry name" value="Skp1 dimerisation domain-like"/>
    <property type="match status" value="1"/>
</dbReference>
<dbReference type="SMART" id="SM00512">
    <property type="entry name" value="Skp1"/>
    <property type="match status" value="1"/>
</dbReference>
<evidence type="ECO:0000259" key="6">
    <source>
        <dbReference type="Pfam" id="PF03931"/>
    </source>
</evidence>
<sequence length="160" mass="18433">MASSSTNKFVLKSNDDVSFEVTEAVAREFQVIAHIIDDDCAKKAIPLSNVTGEILSKMIEYGKKHIEEAPVDEEDEEGKKKLQIWDEEFMKQFNMEIVFQLILASNYLNNKGLLDLTCCTVADHIKDMTPDEVRTLFNVKNDYTTEEEEEIRKENSWAFE</sequence>
<gene>
    <name evidence="7" type="ordered locus">AALP_Aa5g018900</name>
</gene>
<comment type="subunit">
    <text evidence="4">Part of a SCF (SKP1-cullin-F-box) protein ligase complex.</text>
</comment>
<comment type="function">
    <text evidence="4">Involved in ubiquitination and subsequent proteasomal degradation of target proteins. Together with CUL1, RBX1 and a F-box protein, it forms a SCF E3 ubiquitin ligase complex. The functional specificity of this complex depends on the type of F-box protein. In the SCF complex, it serves as an adapter that links the F-box protein to CUL1.</text>
</comment>
<dbReference type="PIRSF" id="PIRSF028729">
    <property type="entry name" value="E3_ubiquit_lig_SCF_Skp"/>
    <property type="match status" value="1"/>
</dbReference>
<dbReference type="CDD" id="cd18322">
    <property type="entry name" value="BTB_POZ_SKP1"/>
    <property type="match status" value="1"/>
</dbReference>